<dbReference type="GO" id="GO:0044695">
    <property type="term" value="C:Dsc E3 ubiquitin ligase complex"/>
    <property type="evidence" value="ECO:0007669"/>
    <property type="project" value="EnsemblFungi"/>
</dbReference>
<dbReference type="InterPro" id="IPR050731">
    <property type="entry name" value="HRD1_E3_ubiq-ligases"/>
</dbReference>
<evidence type="ECO:0000259" key="17">
    <source>
        <dbReference type="PROSITE" id="PS50089"/>
    </source>
</evidence>
<dbReference type="InterPro" id="IPR001841">
    <property type="entry name" value="Znf_RING"/>
</dbReference>
<feature type="signal peptide" evidence="16">
    <location>
        <begin position="1"/>
        <end position="26"/>
    </location>
</feature>
<accession>H2APZ5</accession>
<evidence type="ECO:0000256" key="13">
    <source>
        <dbReference type="ARBA" id="ARBA00023136"/>
    </source>
</evidence>
<comment type="pathway">
    <text evidence="3">Protein modification; protein ubiquitination.</text>
</comment>
<dbReference type="GO" id="GO:0061630">
    <property type="term" value="F:ubiquitin protein ligase activity"/>
    <property type="evidence" value="ECO:0007669"/>
    <property type="project" value="UniProtKB-EC"/>
</dbReference>
<keyword evidence="13 15" id="KW-0472">Membrane</keyword>
<feature type="transmembrane region" description="Helical" evidence="15">
    <location>
        <begin position="639"/>
        <end position="658"/>
    </location>
</feature>
<dbReference type="GO" id="GO:0043161">
    <property type="term" value="P:proteasome-mediated ubiquitin-dependent protein catabolic process"/>
    <property type="evidence" value="ECO:0007669"/>
    <property type="project" value="TreeGrafter"/>
</dbReference>
<dbReference type="InterPro" id="IPR024766">
    <property type="entry name" value="Znf_RING_H2"/>
</dbReference>
<evidence type="ECO:0000256" key="7">
    <source>
        <dbReference type="ARBA" id="ARBA00022723"/>
    </source>
</evidence>
<dbReference type="FunCoup" id="H2APZ5">
    <property type="interactions" value="51"/>
</dbReference>
<dbReference type="PANTHER" id="PTHR22763">
    <property type="entry name" value="RING ZINC FINGER PROTEIN"/>
    <property type="match status" value="1"/>
</dbReference>
<feature type="transmembrane region" description="Helical" evidence="15">
    <location>
        <begin position="404"/>
        <end position="422"/>
    </location>
</feature>
<dbReference type="STRING" id="1071382.H2APZ5"/>
<reference evidence="18 19" key="1">
    <citation type="journal article" date="2011" name="Proc. Natl. Acad. Sci. U.S.A.">
        <title>Evolutionary erosion of yeast sex chromosomes by mating-type switching accidents.</title>
        <authorList>
            <person name="Gordon J.L."/>
            <person name="Armisen D."/>
            <person name="Proux-Wera E."/>
            <person name="Oheigeartaigh S.S."/>
            <person name="Byrne K.P."/>
            <person name="Wolfe K.H."/>
        </authorList>
    </citation>
    <scope>NUCLEOTIDE SEQUENCE [LARGE SCALE GENOMIC DNA]</scope>
    <source>
        <strain evidence="19">ATCC 22294 / BCRC 22015 / CBS 2517 / CECT 1963 / NBRC 1671 / NRRL Y-8276</strain>
    </source>
</reference>
<name>H2APZ5_KAZAF</name>
<organism evidence="18 19">
    <name type="scientific">Kazachstania africana (strain ATCC 22294 / BCRC 22015 / CBS 2517 / CECT 1963 / NBRC 1671 / NRRL Y-8276)</name>
    <name type="common">Yeast</name>
    <name type="synonym">Kluyveromyces africanus</name>
    <dbReference type="NCBI Taxonomy" id="1071382"/>
    <lineage>
        <taxon>Eukaryota</taxon>
        <taxon>Fungi</taxon>
        <taxon>Dikarya</taxon>
        <taxon>Ascomycota</taxon>
        <taxon>Saccharomycotina</taxon>
        <taxon>Saccharomycetes</taxon>
        <taxon>Saccharomycetales</taxon>
        <taxon>Saccharomycetaceae</taxon>
        <taxon>Kazachstania</taxon>
    </lineage>
</organism>
<dbReference type="OrthoDB" id="9984778at2759"/>
<keyword evidence="8 16" id="KW-0732">Signal</keyword>
<evidence type="ECO:0000256" key="16">
    <source>
        <dbReference type="SAM" id="SignalP"/>
    </source>
</evidence>
<dbReference type="AlphaFoldDB" id="H2APZ5"/>
<feature type="domain" description="RING-type" evidence="17">
    <location>
        <begin position="702"/>
        <end position="755"/>
    </location>
</feature>
<proteinExistence type="predicted"/>
<dbReference type="Pfam" id="PF11145">
    <property type="entry name" value="DUF2921"/>
    <property type="match status" value="2"/>
</dbReference>
<keyword evidence="19" id="KW-1185">Reference proteome</keyword>
<feature type="transmembrane region" description="Helical" evidence="15">
    <location>
        <begin position="558"/>
        <end position="580"/>
    </location>
</feature>
<evidence type="ECO:0000256" key="9">
    <source>
        <dbReference type="ARBA" id="ARBA00022771"/>
    </source>
</evidence>
<gene>
    <name evidence="18" type="primary">KAFR0B01460</name>
    <name evidence="18" type="ORF">KAFR_0B01460</name>
</gene>
<dbReference type="PROSITE" id="PS50089">
    <property type="entry name" value="ZF_RING_2"/>
    <property type="match status" value="1"/>
</dbReference>
<dbReference type="FunFam" id="3.30.40.10:FF:000626">
    <property type="entry name" value="Transmembrane ubiquitin ligase 1"/>
    <property type="match status" value="1"/>
</dbReference>
<keyword evidence="9 14" id="KW-0863">Zinc-finger</keyword>
<evidence type="ECO:0000313" key="19">
    <source>
        <dbReference type="Proteomes" id="UP000005220"/>
    </source>
</evidence>
<evidence type="ECO:0000256" key="10">
    <source>
        <dbReference type="ARBA" id="ARBA00022786"/>
    </source>
</evidence>
<dbReference type="GO" id="GO:0140624">
    <property type="term" value="P:EGAD pathway"/>
    <property type="evidence" value="ECO:0007669"/>
    <property type="project" value="EnsemblFungi"/>
</dbReference>
<feature type="transmembrane region" description="Helical" evidence="15">
    <location>
        <begin position="463"/>
        <end position="481"/>
    </location>
</feature>
<comment type="subcellular location">
    <subcellularLocation>
        <location evidence="2">Endomembrane system</location>
        <topology evidence="2">Multi-pass membrane protein</topology>
    </subcellularLocation>
</comment>
<dbReference type="SUPFAM" id="SSF57850">
    <property type="entry name" value="RING/U-box"/>
    <property type="match status" value="1"/>
</dbReference>
<dbReference type="GO" id="GO:0043162">
    <property type="term" value="P:ubiquitin-dependent protein catabolic process via the multivesicular body sorting pathway"/>
    <property type="evidence" value="ECO:0007669"/>
    <property type="project" value="EnsemblFungi"/>
</dbReference>
<dbReference type="Proteomes" id="UP000005220">
    <property type="component" value="Chromosome 2"/>
</dbReference>
<evidence type="ECO:0000256" key="15">
    <source>
        <dbReference type="SAM" id="Phobius"/>
    </source>
</evidence>
<evidence type="ECO:0000256" key="3">
    <source>
        <dbReference type="ARBA" id="ARBA00004906"/>
    </source>
</evidence>
<keyword evidence="11" id="KW-0862">Zinc</keyword>
<dbReference type="InterPro" id="IPR021319">
    <property type="entry name" value="DUF2921"/>
</dbReference>
<evidence type="ECO:0000256" key="4">
    <source>
        <dbReference type="ARBA" id="ARBA00012483"/>
    </source>
</evidence>
<dbReference type="HOGENOM" id="CLU_010475_1_0_1"/>
<feature type="transmembrane region" description="Helical" evidence="15">
    <location>
        <begin position="434"/>
        <end position="457"/>
    </location>
</feature>
<dbReference type="InParanoid" id="H2APZ5"/>
<evidence type="ECO:0000256" key="5">
    <source>
        <dbReference type="ARBA" id="ARBA00022679"/>
    </source>
</evidence>
<dbReference type="Gene3D" id="3.30.40.10">
    <property type="entry name" value="Zinc/RING finger domain, C3HC4 (zinc finger)"/>
    <property type="match status" value="1"/>
</dbReference>
<dbReference type="eggNOG" id="KOG0828">
    <property type="taxonomic scope" value="Eukaryota"/>
</dbReference>
<comment type="catalytic activity">
    <reaction evidence="1">
        <text>S-ubiquitinyl-[E2 ubiquitin-conjugating enzyme]-L-cysteine + [acceptor protein]-L-lysine = [E2 ubiquitin-conjugating enzyme]-L-cysteine + N(6)-ubiquitinyl-[acceptor protein]-L-lysine.</text>
        <dbReference type="EC" id="2.3.2.27"/>
    </reaction>
</comment>
<feature type="chain" id="PRO_5003559603" description="RING-type E3 ubiquitin transferase" evidence="16">
    <location>
        <begin position="27"/>
        <end position="761"/>
    </location>
</feature>
<evidence type="ECO:0000256" key="6">
    <source>
        <dbReference type="ARBA" id="ARBA00022692"/>
    </source>
</evidence>
<dbReference type="RefSeq" id="XP_003955580.1">
    <property type="nucleotide sequence ID" value="XM_003955531.1"/>
</dbReference>
<sequence length="761" mass="88370">MEIDGNTLIFIIIILFLFFSSPGGDGVSSQYEYNQLQTLKSIYQNEFDTFKNLTSTTNFRNITGLKLSYEDVQGNPDLNATYPLKGKVYDHWFTNQTFQLLPDEVMNMINTDIWNLPYNSKNLFPPNITSTVMGSIKLHSNNKYEKINMPVPRFYEPPKDFSDNTPPWGETYVTEWPSYGELHNVTFDSGELNIQISHIDKVTRQINSNKKYKFNKEDENWKLLSLKIDFFDKAENEKHSINSLAIYDIRRGRILSMTQSAKFHSIFALPHYLNFENNDENNNDTELIFNESKQLLIDYWNASNYIDTLTMGNLEGAYDNAYFKCEFMTFLQLEPWNQYTKEQLKLVNEELNWPLGRPANLSVVPPVKITKGLLYSPDCGVLLNMENVKGPRYELKLRTIRTHLLAGVVLIATEIYLLLRQMQHTNTPSSVNKISFYCFSMMNLVDGSLATLYFIASSVIPELYLPLVISAFASFILASIFETRYLISIYASQINEQYVGVLTLLRGSTAENDEERPVVIPDEASISSSLYGRFFFMLIIFTFLILSSTSWPRQIRMIFEYSAIFILNSYWIPQIFRNAVKGIPSRRRRRRDSNTVMTRRQNKTPLLWKFIIGTTIIRALPVIYVFTYSSNVFRHHKDVRFAVLLSLWLLFQITMLYTQDILGSRWFLPRHAIPEGYSYFKAISSQHLMEHGQTSEVNTVDCSICMSEIPVYVEELPETHKVDQHSYMVTPCNHIFHTSCLENWMSYKLQCPVCRAPLPPL</sequence>
<evidence type="ECO:0000313" key="18">
    <source>
        <dbReference type="EMBL" id="CCF56445.1"/>
    </source>
</evidence>
<keyword evidence="6 15" id="KW-0812">Transmembrane</keyword>
<evidence type="ECO:0000256" key="1">
    <source>
        <dbReference type="ARBA" id="ARBA00000900"/>
    </source>
</evidence>
<dbReference type="Pfam" id="PF12678">
    <property type="entry name" value="zf-rbx1"/>
    <property type="match status" value="1"/>
</dbReference>
<feature type="transmembrane region" description="Helical" evidence="15">
    <location>
        <begin position="534"/>
        <end position="552"/>
    </location>
</feature>
<protein>
    <recommendedName>
        <fullName evidence="4">RING-type E3 ubiquitin transferase</fullName>
        <ecNumber evidence="4">2.3.2.27</ecNumber>
    </recommendedName>
</protein>
<dbReference type="GeneID" id="13882669"/>
<dbReference type="GO" id="GO:0005794">
    <property type="term" value="C:Golgi apparatus"/>
    <property type="evidence" value="ECO:0007669"/>
    <property type="project" value="EnsemblFungi"/>
</dbReference>
<dbReference type="KEGG" id="kaf:KAFR_0B01460"/>
<dbReference type="GO" id="GO:0016567">
    <property type="term" value="P:protein ubiquitination"/>
    <property type="evidence" value="ECO:0007669"/>
    <property type="project" value="UniProtKB-UniPathway"/>
</dbReference>
<evidence type="ECO:0000256" key="12">
    <source>
        <dbReference type="ARBA" id="ARBA00022989"/>
    </source>
</evidence>
<dbReference type="CDD" id="cd23117">
    <property type="entry name" value="RING-H2_TUL1-like"/>
    <property type="match status" value="1"/>
</dbReference>
<keyword evidence="7" id="KW-0479">Metal-binding</keyword>
<feature type="transmembrane region" description="Helical" evidence="15">
    <location>
        <begin position="606"/>
        <end position="627"/>
    </location>
</feature>
<dbReference type="InterPro" id="IPR013083">
    <property type="entry name" value="Znf_RING/FYVE/PHD"/>
</dbReference>
<dbReference type="GO" id="GO:0008270">
    <property type="term" value="F:zinc ion binding"/>
    <property type="evidence" value="ECO:0007669"/>
    <property type="project" value="UniProtKB-KW"/>
</dbReference>
<evidence type="ECO:0000256" key="11">
    <source>
        <dbReference type="ARBA" id="ARBA00022833"/>
    </source>
</evidence>
<dbReference type="EC" id="2.3.2.27" evidence="4"/>
<keyword evidence="10" id="KW-0833">Ubl conjugation pathway</keyword>
<dbReference type="UniPathway" id="UPA00143"/>
<evidence type="ECO:0000256" key="14">
    <source>
        <dbReference type="PROSITE-ProRule" id="PRU00175"/>
    </source>
</evidence>
<dbReference type="EMBL" id="HE650822">
    <property type="protein sequence ID" value="CCF56445.1"/>
    <property type="molecule type" value="Genomic_DNA"/>
</dbReference>
<evidence type="ECO:0000256" key="8">
    <source>
        <dbReference type="ARBA" id="ARBA00022729"/>
    </source>
</evidence>
<keyword evidence="5" id="KW-0808">Transferase</keyword>
<evidence type="ECO:0000256" key="2">
    <source>
        <dbReference type="ARBA" id="ARBA00004127"/>
    </source>
</evidence>
<dbReference type="SMART" id="SM00184">
    <property type="entry name" value="RING"/>
    <property type="match status" value="1"/>
</dbReference>
<dbReference type="PANTHER" id="PTHR22763:SF162">
    <property type="entry name" value="TRANSMEMBRANE E3 UBIQUITIN-PROTEIN LIGASE 1"/>
    <property type="match status" value="1"/>
</dbReference>
<keyword evidence="12 15" id="KW-1133">Transmembrane helix</keyword>